<accession>A0A1B0DR28</accession>
<dbReference type="Proteomes" id="UP000092462">
    <property type="component" value="Unassembled WGS sequence"/>
</dbReference>
<proteinExistence type="predicted"/>
<dbReference type="GO" id="GO:0014069">
    <property type="term" value="C:postsynaptic density"/>
    <property type="evidence" value="ECO:0007669"/>
    <property type="project" value="TreeGrafter"/>
</dbReference>
<dbReference type="GO" id="GO:0030833">
    <property type="term" value="P:regulation of actin filament polymerization"/>
    <property type="evidence" value="ECO:0007669"/>
    <property type="project" value="TreeGrafter"/>
</dbReference>
<evidence type="ECO:0000313" key="2">
    <source>
        <dbReference type="EnsemblMetazoa" id="PPAI011011-PA"/>
    </source>
</evidence>
<dbReference type="GO" id="GO:0045773">
    <property type="term" value="P:positive regulation of axon extension"/>
    <property type="evidence" value="ECO:0007669"/>
    <property type="project" value="TreeGrafter"/>
</dbReference>
<protein>
    <submittedName>
        <fullName evidence="2">Uncharacterized protein</fullName>
    </submittedName>
</protein>
<dbReference type="GO" id="GO:0098974">
    <property type="term" value="P:postsynaptic actin cytoskeleton organization"/>
    <property type="evidence" value="ECO:0007669"/>
    <property type="project" value="TreeGrafter"/>
</dbReference>
<dbReference type="GO" id="GO:0030427">
    <property type="term" value="C:site of polarized growth"/>
    <property type="evidence" value="ECO:0007669"/>
    <property type="project" value="TreeGrafter"/>
</dbReference>
<dbReference type="GO" id="GO:0030425">
    <property type="term" value="C:dendrite"/>
    <property type="evidence" value="ECO:0007669"/>
    <property type="project" value="TreeGrafter"/>
</dbReference>
<dbReference type="SMART" id="SM00102">
    <property type="entry name" value="ADF"/>
    <property type="match status" value="1"/>
</dbReference>
<dbReference type="VEuPathDB" id="VectorBase:PPAI011011"/>
<dbReference type="PROSITE" id="PS51263">
    <property type="entry name" value="ADF_H"/>
    <property type="match status" value="1"/>
</dbReference>
<feature type="region of interest" description="Disordered" evidence="1">
    <location>
        <begin position="199"/>
        <end position="245"/>
    </location>
</feature>
<dbReference type="EMBL" id="AJVK01008890">
    <property type="status" value="NOT_ANNOTATED_CDS"/>
    <property type="molecule type" value="Genomic_DNA"/>
</dbReference>
<feature type="compositionally biased region" description="Low complexity" evidence="1">
    <location>
        <begin position="229"/>
        <end position="245"/>
    </location>
</feature>
<dbReference type="Pfam" id="PF00241">
    <property type="entry name" value="Cofilin_ADF"/>
    <property type="match status" value="1"/>
</dbReference>
<dbReference type="GO" id="GO:0005884">
    <property type="term" value="C:actin filament"/>
    <property type="evidence" value="ECO:0007669"/>
    <property type="project" value="TreeGrafter"/>
</dbReference>
<dbReference type="AlphaFoldDB" id="A0A1B0DR28"/>
<dbReference type="VEuPathDB" id="VectorBase:PPAPM1_002785"/>
<dbReference type="GO" id="GO:0045211">
    <property type="term" value="C:postsynaptic membrane"/>
    <property type="evidence" value="ECO:0007669"/>
    <property type="project" value="TreeGrafter"/>
</dbReference>
<evidence type="ECO:0000256" key="1">
    <source>
        <dbReference type="SAM" id="MobiDB-lite"/>
    </source>
</evidence>
<feature type="compositionally biased region" description="Basic and acidic residues" evidence="1">
    <location>
        <begin position="199"/>
        <end position="228"/>
    </location>
</feature>
<dbReference type="SUPFAM" id="SSF55753">
    <property type="entry name" value="Actin depolymerizing proteins"/>
    <property type="match status" value="1"/>
</dbReference>
<dbReference type="PANTHER" id="PTHR10829">
    <property type="entry name" value="CORTACTIN AND DREBRIN"/>
    <property type="match status" value="1"/>
</dbReference>
<name>A0A1B0DR28_PHLPP</name>
<dbReference type="EnsemblMetazoa" id="PPAI011011-RA">
    <property type="protein sequence ID" value="PPAI011011-PA"/>
    <property type="gene ID" value="PPAI011011"/>
</dbReference>
<keyword evidence="3" id="KW-1185">Reference proteome</keyword>
<sequence>MTVNLSKNREAIVAAWQDVLDDKTETDWALFGYEGQTNDLKVVACGSGGLDELNEELNSGKIMYAFVRVADPKTSLSKNILINWQGEGAPVLRKGTCANHTRDVANLLKGAHLTINARLEDDVDQERILQKLSLVGSAYSFKEPRQVDDSQRGPVGTTYTRVIPAKEINAAERDNFWRREEEEEKRRVEVERERKRLELLKVEEERRQREEREHTEREKRTAIPEKKSPATSPAAEAATLIAAKS</sequence>
<dbReference type="FunFam" id="3.40.20.10:FF:000011">
    <property type="entry name" value="Drebrin-like protein B"/>
    <property type="match status" value="1"/>
</dbReference>
<dbReference type="GO" id="GO:0048812">
    <property type="term" value="P:neuron projection morphogenesis"/>
    <property type="evidence" value="ECO:0007669"/>
    <property type="project" value="TreeGrafter"/>
</dbReference>
<dbReference type="CDD" id="cd11281">
    <property type="entry name" value="ADF_drebrin_like"/>
    <property type="match status" value="1"/>
</dbReference>
<dbReference type="Gene3D" id="3.40.20.10">
    <property type="entry name" value="Severin"/>
    <property type="match status" value="1"/>
</dbReference>
<reference evidence="2" key="1">
    <citation type="submission" date="2022-08" db="UniProtKB">
        <authorList>
            <consortium name="EnsemblMetazoa"/>
        </authorList>
    </citation>
    <scope>IDENTIFICATION</scope>
    <source>
        <strain evidence="2">Israel</strain>
    </source>
</reference>
<dbReference type="GO" id="GO:0051015">
    <property type="term" value="F:actin filament binding"/>
    <property type="evidence" value="ECO:0007669"/>
    <property type="project" value="TreeGrafter"/>
</dbReference>
<evidence type="ECO:0000313" key="3">
    <source>
        <dbReference type="Proteomes" id="UP000092462"/>
    </source>
</evidence>
<dbReference type="GO" id="GO:0030027">
    <property type="term" value="C:lamellipodium"/>
    <property type="evidence" value="ECO:0007669"/>
    <property type="project" value="TreeGrafter"/>
</dbReference>
<organism evidence="2 3">
    <name type="scientific">Phlebotomus papatasi</name>
    <name type="common">Sandfly</name>
    <dbReference type="NCBI Taxonomy" id="29031"/>
    <lineage>
        <taxon>Eukaryota</taxon>
        <taxon>Metazoa</taxon>
        <taxon>Ecdysozoa</taxon>
        <taxon>Arthropoda</taxon>
        <taxon>Hexapoda</taxon>
        <taxon>Insecta</taxon>
        <taxon>Pterygota</taxon>
        <taxon>Neoptera</taxon>
        <taxon>Endopterygota</taxon>
        <taxon>Diptera</taxon>
        <taxon>Nematocera</taxon>
        <taxon>Psychodoidea</taxon>
        <taxon>Psychodidae</taxon>
        <taxon>Phlebotomus</taxon>
        <taxon>Phlebotomus</taxon>
    </lineage>
</organism>
<dbReference type="InterPro" id="IPR029006">
    <property type="entry name" value="ADF-H/Gelsolin-like_dom_sf"/>
</dbReference>
<dbReference type="GO" id="GO:0030864">
    <property type="term" value="C:cortical actin cytoskeleton"/>
    <property type="evidence" value="ECO:0007669"/>
    <property type="project" value="TreeGrafter"/>
</dbReference>
<dbReference type="PANTHER" id="PTHR10829:SF25">
    <property type="entry name" value="DREBRIN-LIKE PROTEIN"/>
    <property type="match status" value="1"/>
</dbReference>
<dbReference type="InterPro" id="IPR002108">
    <property type="entry name" value="ADF-H"/>
</dbReference>